<dbReference type="EMBL" id="BNAT01000009">
    <property type="protein sequence ID" value="GHH87834.1"/>
    <property type="molecule type" value="Genomic_DNA"/>
</dbReference>
<reference evidence="1" key="1">
    <citation type="journal article" date="2014" name="Int. J. Syst. Evol. Microbiol.">
        <title>Complete genome sequence of Corynebacterium casei LMG S-19264T (=DSM 44701T), isolated from a smear-ripened cheese.</title>
        <authorList>
            <consortium name="US DOE Joint Genome Institute (JGI-PGF)"/>
            <person name="Walter F."/>
            <person name="Albersmeier A."/>
            <person name="Kalinowski J."/>
            <person name="Ruckert C."/>
        </authorList>
    </citation>
    <scope>NUCLEOTIDE SEQUENCE</scope>
    <source>
        <strain evidence="1">CGMCC 4.7403</strain>
    </source>
</reference>
<dbReference type="AlphaFoldDB" id="A0A919L8Z1"/>
<proteinExistence type="predicted"/>
<name>A0A919L8Z1_9ACTN</name>
<sequence>MCQSEPTIYGMTLDLAMEIEDGVPDCCYGPMDGKPVDAHGHREYECGDCSTIVEVDDLGLVWDIREKART</sequence>
<protein>
    <submittedName>
        <fullName evidence="1">Uncharacterized protein</fullName>
    </submittedName>
</protein>
<gene>
    <name evidence="1" type="ORF">GCM10017771_30640</name>
</gene>
<dbReference type="Proteomes" id="UP000603227">
    <property type="component" value="Unassembled WGS sequence"/>
</dbReference>
<evidence type="ECO:0000313" key="2">
    <source>
        <dbReference type="Proteomes" id="UP000603227"/>
    </source>
</evidence>
<comment type="caution">
    <text evidence="1">The sequence shown here is derived from an EMBL/GenBank/DDBJ whole genome shotgun (WGS) entry which is preliminary data.</text>
</comment>
<dbReference type="RefSeq" id="WP_189783011.1">
    <property type="nucleotide sequence ID" value="NZ_BNAT01000009.1"/>
</dbReference>
<evidence type="ECO:0000313" key="1">
    <source>
        <dbReference type="EMBL" id="GHH87834.1"/>
    </source>
</evidence>
<reference evidence="1" key="2">
    <citation type="submission" date="2020-09" db="EMBL/GenBank/DDBJ databases">
        <authorList>
            <person name="Sun Q."/>
            <person name="Zhou Y."/>
        </authorList>
    </citation>
    <scope>NUCLEOTIDE SEQUENCE</scope>
    <source>
        <strain evidence="1">CGMCC 4.7403</strain>
    </source>
</reference>
<keyword evidence="2" id="KW-1185">Reference proteome</keyword>
<organism evidence="1 2">
    <name type="scientific">Streptomyces capitiformicae</name>
    <dbReference type="NCBI Taxonomy" id="2014920"/>
    <lineage>
        <taxon>Bacteria</taxon>
        <taxon>Bacillati</taxon>
        <taxon>Actinomycetota</taxon>
        <taxon>Actinomycetes</taxon>
        <taxon>Kitasatosporales</taxon>
        <taxon>Streptomycetaceae</taxon>
        <taxon>Streptomyces</taxon>
    </lineage>
</organism>
<accession>A0A919L8Z1</accession>